<dbReference type="Gene3D" id="3.40.30.10">
    <property type="entry name" value="Glutaredoxin"/>
    <property type="match status" value="1"/>
</dbReference>
<proteinExistence type="predicted"/>
<dbReference type="InterPro" id="IPR036249">
    <property type="entry name" value="Thioredoxin-like_sf"/>
</dbReference>
<dbReference type="AlphaFoldDB" id="A0A813ETI8"/>
<dbReference type="Proteomes" id="UP000654075">
    <property type="component" value="Unassembled WGS sequence"/>
</dbReference>
<dbReference type="SUPFAM" id="SSF52833">
    <property type="entry name" value="Thioredoxin-like"/>
    <property type="match status" value="1"/>
</dbReference>
<protein>
    <recommendedName>
        <fullName evidence="4">Thioredoxin domain-containing protein</fullName>
    </recommendedName>
</protein>
<evidence type="ECO:0000256" key="1">
    <source>
        <dbReference type="SAM" id="MobiDB-lite"/>
    </source>
</evidence>
<organism evidence="2 3">
    <name type="scientific">Polarella glacialis</name>
    <name type="common">Dinoflagellate</name>
    <dbReference type="NCBI Taxonomy" id="89957"/>
    <lineage>
        <taxon>Eukaryota</taxon>
        <taxon>Sar</taxon>
        <taxon>Alveolata</taxon>
        <taxon>Dinophyceae</taxon>
        <taxon>Suessiales</taxon>
        <taxon>Suessiaceae</taxon>
        <taxon>Polarella</taxon>
    </lineage>
</organism>
<feature type="region of interest" description="Disordered" evidence="1">
    <location>
        <begin position="1"/>
        <end position="35"/>
    </location>
</feature>
<evidence type="ECO:0000313" key="2">
    <source>
        <dbReference type="EMBL" id="CAE8605299.1"/>
    </source>
</evidence>
<sequence length="243" mass="27178">MPREREGVGIERDPHAQRESKEDDASESLVDKLKGGDFSNVIESAQKAGEAAIEQQLCLTAGGIKRADPHTAFAYQTHAPPPEDPEDEMLRLRQARKMEMQAQQAWKQQGHGSLRELKDEKEFVEAIRPHERALVLLDDGRSDAGEECRKALSRLSRSHLEAQFCWLHSDRAKFLTEMVKLEGFPAIFVLRNGEVQRMLPPDLLFMHASASSPLFIGHLTSLLHRCGALTNGEDEGSSDDEDA</sequence>
<dbReference type="EMBL" id="CAJNNV010017644">
    <property type="protein sequence ID" value="CAE8605299.1"/>
    <property type="molecule type" value="Genomic_DNA"/>
</dbReference>
<keyword evidence="3" id="KW-1185">Reference proteome</keyword>
<gene>
    <name evidence="2" type="ORF">PGLA1383_LOCUS23418</name>
</gene>
<dbReference type="PANTHER" id="PTHR21148">
    <property type="entry name" value="THIOREDOXIN DOMAIN-CONTAINING PROTEIN 9"/>
    <property type="match status" value="1"/>
</dbReference>
<evidence type="ECO:0008006" key="4">
    <source>
        <dbReference type="Google" id="ProtNLM"/>
    </source>
</evidence>
<comment type="caution">
    <text evidence="2">The sequence shown here is derived from an EMBL/GenBank/DDBJ whole genome shotgun (WGS) entry which is preliminary data.</text>
</comment>
<reference evidence="2" key="1">
    <citation type="submission" date="2021-02" db="EMBL/GenBank/DDBJ databases">
        <authorList>
            <person name="Dougan E. K."/>
            <person name="Rhodes N."/>
            <person name="Thang M."/>
            <person name="Chan C."/>
        </authorList>
    </citation>
    <scope>NUCLEOTIDE SEQUENCE</scope>
</reference>
<dbReference type="OrthoDB" id="10257948at2759"/>
<accession>A0A813ETI8</accession>
<name>A0A813ETI8_POLGL</name>
<evidence type="ECO:0000313" key="3">
    <source>
        <dbReference type="Proteomes" id="UP000654075"/>
    </source>
</evidence>